<evidence type="ECO:0000256" key="1">
    <source>
        <dbReference type="SAM" id="Phobius"/>
    </source>
</evidence>
<feature type="transmembrane region" description="Helical" evidence="1">
    <location>
        <begin position="335"/>
        <end position="355"/>
    </location>
</feature>
<feature type="signal peptide" evidence="2">
    <location>
        <begin position="1"/>
        <end position="18"/>
    </location>
</feature>
<keyword evidence="4" id="KW-1185">Reference proteome</keyword>
<evidence type="ECO:0000313" key="4">
    <source>
        <dbReference type="Proteomes" id="UP000198287"/>
    </source>
</evidence>
<proteinExistence type="predicted"/>
<evidence type="ECO:0000313" key="3">
    <source>
        <dbReference type="EMBL" id="OXA61944.1"/>
    </source>
</evidence>
<feature type="chain" id="PRO_5013031001" evidence="2">
    <location>
        <begin position="19"/>
        <end position="703"/>
    </location>
</feature>
<keyword evidence="1" id="KW-0472">Membrane</keyword>
<reference evidence="3 4" key="1">
    <citation type="submission" date="2015-12" db="EMBL/GenBank/DDBJ databases">
        <title>The genome of Folsomia candida.</title>
        <authorList>
            <person name="Faddeeva A."/>
            <person name="Derks M.F."/>
            <person name="Anvar Y."/>
            <person name="Smit S."/>
            <person name="Van Straalen N."/>
            <person name="Roelofs D."/>
        </authorList>
    </citation>
    <scope>NUCLEOTIDE SEQUENCE [LARGE SCALE GENOMIC DNA]</scope>
    <source>
        <strain evidence="3 4">VU population</strain>
        <tissue evidence="3">Whole body</tissue>
    </source>
</reference>
<gene>
    <name evidence="3" type="ORF">Fcan01_00370</name>
</gene>
<feature type="transmembrane region" description="Helical" evidence="1">
    <location>
        <begin position="392"/>
        <end position="418"/>
    </location>
</feature>
<dbReference type="AlphaFoldDB" id="A0A226EXZ0"/>
<dbReference type="Proteomes" id="UP000198287">
    <property type="component" value="Unassembled WGS sequence"/>
</dbReference>
<comment type="caution">
    <text evidence="3">The sequence shown here is derived from an EMBL/GenBank/DDBJ whole genome shotgun (WGS) entry which is preliminary data.</text>
</comment>
<keyword evidence="1" id="KW-1133">Transmembrane helix</keyword>
<organism evidence="3 4">
    <name type="scientific">Folsomia candida</name>
    <name type="common">Springtail</name>
    <dbReference type="NCBI Taxonomy" id="158441"/>
    <lineage>
        <taxon>Eukaryota</taxon>
        <taxon>Metazoa</taxon>
        <taxon>Ecdysozoa</taxon>
        <taxon>Arthropoda</taxon>
        <taxon>Hexapoda</taxon>
        <taxon>Collembola</taxon>
        <taxon>Entomobryomorpha</taxon>
        <taxon>Isotomoidea</taxon>
        <taxon>Isotomidae</taxon>
        <taxon>Proisotominae</taxon>
        <taxon>Folsomia</taxon>
    </lineage>
</organism>
<protein>
    <submittedName>
        <fullName evidence="3">Uncharacterized protein</fullName>
    </submittedName>
</protein>
<evidence type="ECO:0000256" key="2">
    <source>
        <dbReference type="SAM" id="SignalP"/>
    </source>
</evidence>
<name>A0A226EXZ0_FOLCA</name>
<dbReference type="EMBL" id="LNIX01000001">
    <property type="protein sequence ID" value="OXA61944.1"/>
    <property type="molecule type" value="Genomic_DNA"/>
</dbReference>
<keyword evidence="1" id="KW-0812">Transmembrane</keyword>
<keyword evidence="2" id="KW-0732">Signal</keyword>
<accession>A0A226EXZ0</accession>
<sequence>MLLKIYFAIFLQTISVTSKPGQVNISHIDRLFPHQSVLNIMGDFNTSHPKLFDYKLFKFLQQNLKFSKVLHPLPNNDIEHSLQYQNCSHNQYTDNPKYYLHYATKIFVIFLPKIEPQMFYDLQNKLNYCGENPTYMFLILSTIQKIDIHAWAGQTTSLFVMHHPSIISDLVHIYVICHTCPVQLVEVPAESVDDINALYAYWKRENSNLHHYHIQAYASVSFDPNKFTCRAIKRGNRAFSHVLTCAQLTLGDKYNYTDVKIPGRQYPPDEPRAYPDILYNMAVTKQTFEGILHPVRTLYSWLPNCGTIYQFKLAVVTFEKLKVDGVQGITLPLDVYTWAASGISFILISILLGGIGYKKSGVVRDCVSNFTQCAYWIFCCLCGQYHGTPAILSVTALSCAVFVIFWVVMFFLVGTVFYQGAIFSSLIAMQPPSFSSDLESVVDSEIQIITTTYRYTNHHGYGSMLRDLLRDEISIMTKSDTGLLRILSKLNKSVEFIPTHSSFTVGLNISESWRVQFDSGEVKKAADTFAVLNLEGDLAEILAGIGLKGDPHIVTSLEEPIFFLQNPILVKRWFFYPFISHGFGQLAQSGLYDFWIELTSFSELMNTVRKYTTDELYRKVVITRLYKVRKEIVFEEEKSVSVSALDSVPPLVGVLFGAGLLIFLGESIKWQGLRYLFLKWRQYAAEVAGCFRQIHGLLNETLG</sequence>